<reference evidence="2 3" key="1">
    <citation type="journal article" date="2013" name="Genome Announc.">
        <title>Whole Genome Sequencing of Thermus oshimai JL-2 and Thermus thermophilus JL-18, Incomplete Denitrifiers from the United States Great Basin.</title>
        <authorList>
            <person name="Murugapiran S.K."/>
            <person name="Huntemann M."/>
            <person name="Wei C.L."/>
            <person name="Han J."/>
            <person name="Detter J.C."/>
            <person name="Han C.S."/>
            <person name="Erkkila T.H."/>
            <person name="Teshima H."/>
            <person name="Chen A."/>
            <person name="Kyrpides N."/>
            <person name="Mavrommatis K."/>
            <person name="Markowitz V."/>
            <person name="Szeto E."/>
            <person name="Ivanova N."/>
            <person name="Pagani I."/>
            <person name="Lam J."/>
            <person name="McDonald A.I."/>
            <person name="Dodsworth J.A."/>
            <person name="Pati A."/>
            <person name="Goodwin L."/>
            <person name="Peters L."/>
            <person name="Pitluck S."/>
            <person name="Woyke T."/>
            <person name="Hedlund B.P."/>
        </authorList>
    </citation>
    <scope>NUCLEOTIDE SEQUENCE</scope>
    <source>
        <strain evidence="2 3">JL-2</strain>
    </source>
</reference>
<evidence type="ECO:0000313" key="3">
    <source>
        <dbReference type="Proteomes" id="UP000000211"/>
    </source>
</evidence>
<dbReference type="HOGENOM" id="CLU_103303_0_0_0"/>
<dbReference type="STRING" id="751945.Theos_1213"/>
<evidence type="ECO:0000256" key="1">
    <source>
        <dbReference type="SAM" id="SignalP"/>
    </source>
</evidence>
<feature type="signal peptide" evidence="1">
    <location>
        <begin position="1"/>
        <end position="17"/>
    </location>
</feature>
<organism evidence="2 3">
    <name type="scientific">Thermus oshimai JL-2</name>
    <dbReference type="NCBI Taxonomy" id="751945"/>
    <lineage>
        <taxon>Bacteria</taxon>
        <taxon>Thermotogati</taxon>
        <taxon>Deinococcota</taxon>
        <taxon>Deinococci</taxon>
        <taxon>Thermales</taxon>
        <taxon>Thermaceae</taxon>
        <taxon>Thermus</taxon>
    </lineage>
</organism>
<name>K7R5Q1_THEOS</name>
<dbReference type="KEGG" id="tos:Theos_1213"/>
<dbReference type="eggNOG" id="ENOG5032HJ9">
    <property type="taxonomic scope" value="Bacteria"/>
</dbReference>
<keyword evidence="1" id="KW-0732">Signal</keyword>
<protein>
    <recommendedName>
        <fullName evidence="4">Bacterial Ig domain-containing protein</fullName>
    </recommendedName>
</protein>
<gene>
    <name evidence="2" type="ORF">Theos_1213</name>
</gene>
<dbReference type="PROSITE" id="PS51257">
    <property type="entry name" value="PROKAR_LIPOPROTEIN"/>
    <property type="match status" value="1"/>
</dbReference>
<keyword evidence="3" id="KW-1185">Reference proteome</keyword>
<dbReference type="EMBL" id="CP003249">
    <property type="protein sequence ID" value="AFV76254.1"/>
    <property type="molecule type" value="Genomic_DNA"/>
</dbReference>
<evidence type="ECO:0008006" key="4">
    <source>
        <dbReference type="Google" id="ProtNLM"/>
    </source>
</evidence>
<evidence type="ECO:0000313" key="2">
    <source>
        <dbReference type="EMBL" id="AFV76254.1"/>
    </source>
</evidence>
<dbReference type="OrthoDB" id="32022at2"/>
<sequence>MLWRPFATLLVLLSACARPDTLPPQIGLVEPAGSGVAPGRNIQAEGYAFDPSGVVGVWVNGQPVLPEGEQGKKLARFRFRLQAPVSGQVEVRLQAQDGAGNRGERVIPLVLDAAPPRIRVERVEREGGLYRVFGQAEDNVGVARMVLRVGERYTPLSLPQGPSVPFAVEAPAGASLIAVDAAGNRTVRRIP</sequence>
<dbReference type="PATRIC" id="fig|751945.3.peg.1202"/>
<feature type="chain" id="PRO_5003911744" description="Bacterial Ig domain-containing protein" evidence="1">
    <location>
        <begin position="18"/>
        <end position="191"/>
    </location>
</feature>
<proteinExistence type="predicted"/>
<dbReference type="AlphaFoldDB" id="K7R5Q1"/>
<dbReference type="RefSeq" id="WP_016329444.1">
    <property type="nucleotide sequence ID" value="NC_019386.1"/>
</dbReference>
<accession>K7R5Q1</accession>
<dbReference type="Proteomes" id="UP000000211">
    <property type="component" value="Chromosome"/>
</dbReference>